<protein>
    <submittedName>
        <fullName evidence="3">Uncharacterized protein</fullName>
    </submittedName>
</protein>
<keyword evidence="1" id="KW-0175">Coiled coil</keyword>
<dbReference type="AlphaFoldDB" id="A0A9X1YRI7"/>
<proteinExistence type="predicted"/>
<dbReference type="EMBL" id="JAJLJH010000004">
    <property type="protein sequence ID" value="MCK9687351.1"/>
    <property type="molecule type" value="Genomic_DNA"/>
</dbReference>
<dbReference type="RefSeq" id="WP_275683391.1">
    <property type="nucleotide sequence ID" value="NZ_JAJLJH010000004.1"/>
</dbReference>
<comment type="caution">
    <text evidence="3">The sequence shown here is derived from an EMBL/GenBank/DDBJ whole genome shotgun (WGS) entry which is preliminary data.</text>
</comment>
<evidence type="ECO:0000313" key="4">
    <source>
        <dbReference type="Proteomes" id="UP001139353"/>
    </source>
</evidence>
<evidence type="ECO:0000256" key="1">
    <source>
        <dbReference type="SAM" id="Coils"/>
    </source>
</evidence>
<dbReference type="Proteomes" id="UP001139353">
    <property type="component" value="Unassembled WGS sequence"/>
</dbReference>
<keyword evidence="2" id="KW-1133">Transmembrane helix</keyword>
<keyword evidence="2" id="KW-0812">Transmembrane</keyword>
<reference evidence="3" key="1">
    <citation type="submission" date="2021-11" db="EMBL/GenBank/DDBJ databases">
        <title>BS-T2-15 a new species belonging to the Comamonadaceae family isolated from the soil of a French oak forest.</title>
        <authorList>
            <person name="Mieszkin S."/>
            <person name="Alain K."/>
        </authorList>
    </citation>
    <scope>NUCLEOTIDE SEQUENCE</scope>
    <source>
        <strain evidence="3">BS-T2-15</strain>
    </source>
</reference>
<keyword evidence="4" id="KW-1185">Reference proteome</keyword>
<keyword evidence="2" id="KW-0472">Membrane</keyword>
<evidence type="ECO:0000313" key="3">
    <source>
        <dbReference type="EMBL" id="MCK9687351.1"/>
    </source>
</evidence>
<organism evidence="3 4">
    <name type="scientific">Scleromatobacter humisilvae</name>
    <dbReference type="NCBI Taxonomy" id="2897159"/>
    <lineage>
        <taxon>Bacteria</taxon>
        <taxon>Pseudomonadati</taxon>
        <taxon>Pseudomonadota</taxon>
        <taxon>Betaproteobacteria</taxon>
        <taxon>Burkholderiales</taxon>
        <taxon>Sphaerotilaceae</taxon>
        <taxon>Scleromatobacter</taxon>
    </lineage>
</organism>
<feature type="transmembrane region" description="Helical" evidence="2">
    <location>
        <begin position="53"/>
        <end position="76"/>
    </location>
</feature>
<feature type="coiled-coil region" evidence="1">
    <location>
        <begin position="100"/>
        <end position="127"/>
    </location>
</feature>
<sequence length="219" mass="23874">MFYKATPAKLRTWLAWLAGFGTAVTGVAFYAYLAEFGKLGFSNEHTRWAEFGTYIGGTVGPIAAFVGSVAVALTVIAQVKQIEDATEKSMSDRVESERLAKTQRETLEAMQAQVEHMAKQARFTEEHLQQSKAESERYAQIQAEMVTTMREQAVQLAATARIATLTSALAEVRVEIDSITSVKLNQDSVGLRAAQSRQISLRGALAKALDGLQKNEGLG</sequence>
<name>A0A9X1YRI7_9BURK</name>
<evidence type="ECO:0000256" key="2">
    <source>
        <dbReference type="SAM" id="Phobius"/>
    </source>
</evidence>
<gene>
    <name evidence="3" type="ORF">LPC04_16715</name>
</gene>
<accession>A0A9X1YRI7</accession>
<feature type="transmembrane region" description="Helical" evidence="2">
    <location>
        <begin position="12"/>
        <end position="33"/>
    </location>
</feature>